<dbReference type="AlphaFoldDB" id="A0A2T5J1N2"/>
<dbReference type="OrthoDB" id="4174719at2"/>
<comment type="subunit">
    <text evidence="2">Homodimer.</text>
</comment>
<reference evidence="5 6" key="1">
    <citation type="submission" date="2018-04" db="EMBL/GenBank/DDBJ databases">
        <title>Genomic Encyclopedia of Archaeal and Bacterial Type Strains, Phase II (KMG-II): from individual species to whole genera.</title>
        <authorList>
            <person name="Goeker M."/>
        </authorList>
    </citation>
    <scope>NUCLEOTIDE SEQUENCE [LARGE SCALE GENOMIC DNA]</scope>
    <source>
        <strain evidence="5 6">DSM 5822</strain>
    </source>
</reference>
<feature type="chain" id="PRO_5015377245" description="Outer membrane lipoprotein Blc" evidence="2">
    <location>
        <begin position="18"/>
        <end position="173"/>
    </location>
</feature>
<comment type="function">
    <text evidence="2">Involved in the storage or transport of lipids necessary for membrane maintenance under stressful conditions. Displays a binding preference for lysophospholipids.</text>
</comment>
<dbReference type="InterPro" id="IPR000566">
    <property type="entry name" value="Lipocln_cytosolic_FA-bd_dom"/>
</dbReference>
<dbReference type="PANTHER" id="PTHR10612">
    <property type="entry name" value="APOLIPOPROTEIN D"/>
    <property type="match status" value="1"/>
</dbReference>
<dbReference type="Gene3D" id="2.40.128.20">
    <property type="match status" value="1"/>
</dbReference>
<dbReference type="Pfam" id="PF08212">
    <property type="entry name" value="Lipocalin_2"/>
    <property type="match status" value="1"/>
</dbReference>
<evidence type="ECO:0000313" key="6">
    <source>
        <dbReference type="Proteomes" id="UP000244223"/>
    </source>
</evidence>
<protein>
    <recommendedName>
        <fullName evidence="2">Outer membrane lipoprotein Blc</fullName>
    </recommendedName>
</protein>
<dbReference type="InterPro" id="IPR012674">
    <property type="entry name" value="Calycin"/>
</dbReference>
<keyword evidence="2" id="KW-0446">Lipid-binding</keyword>
<organism evidence="5 6">
    <name type="scientific">Agitococcus lubricus</name>
    <dbReference type="NCBI Taxonomy" id="1077255"/>
    <lineage>
        <taxon>Bacteria</taxon>
        <taxon>Pseudomonadati</taxon>
        <taxon>Pseudomonadota</taxon>
        <taxon>Gammaproteobacteria</taxon>
        <taxon>Moraxellales</taxon>
        <taxon>Moraxellaceae</taxon>
        <taxon>Agitococcus</taxon>
    </lineage>
</organism>
<feature type="domain" description="Lipocalin/cytosolic fatty-acid binding" evidence="4">
    <location>
        <begin position="27"/>
        <end position="170"/>
    </location>
</feature>
<dbReference type="PROSITE" id="PS00213">
    <property type="entry name" value="LIPOCALIN"/>
    <property type="match status" value="1"/>
</dbReference>
<accession>A0A2T5J1N2</accession>
<dbReference type="GO" id="GO:0008289">
    <property type="term" value="F:lipid binding"/>
    <property type="evidence" value="ECO:0007669"/>
    <property type="project" value="UniProtKB-UniRule"/>
</dbReference>
<dbReference type="PRINTS" id="PR01171">
    <property type="entry name" value="BCTLIPOCALIN"/>
</dbReference>
<feature type="lipid moiety-binding region" description="N-palmitoyl cysteine" evidence="3">
    <location>
        <position position="12"/>
    </location>
</feature>
<evidence type="ECO:0000256" key="2">
    <source>
        <dbReference type="PIRNR" id="PIRNR036893"/>
    </source>
</evidence>
<dbReference type="InterPro" id="IPR022272">
    <property type="entry name" value="Lipocalin_CS"/>
</dbReference>
<dbReference type="PIRSF" id="PIRSF036893">
    <property type="entry name" value="Lipocalin_ApoD"/>
    <property type="match status" value="1"/>
</dbReference>
<dbReference type="InterPro" id="IPR022271">
    <property type="entry name" value="Lipocalin_ApoD"/>
</dbReference>
<feature type="signal peptide" evidence="2">
    <location>
        <begin position="1"/>
        <end position="17"/>
    </location>
</feature>
<feature type="lipid moiety-binding region" description="S-diacylglycerol cysteine" evidence="3">
    <location>
        <position position="12"/>
    </location>
</feature>
<dbReference type="PANTHER" id="PTHR10612:SF34">
    <property type="entry name" value="APOLIPOPROTEIN D"/>
    <property type="match status" value="1"/>
</dbReference>
<keyword evidence="2" id="KW-0472">Membrane</keyword>
<gene>
    <name evidence="5" type="ORF">C8N29_103105</name>
</gene>
<dbReference type="Proteomes" id="UP000244223">
    <property type="component" value="Unassembled WGS sequence"/>
</dbReference>
<evidence type="ECO:0000256" key="3">
    <source>
        <dbReference type="PIRSR" id="PIRSR036893-52"/>
    </source>
</evidence>
<keyword evidence="6" id="KW-1185">Reference proteome</keyword>
<dbReference type="RefSeq" id="WP_107864797.1">
    <property type="nucleotide sequence ID" value="NZ_QAON01000003.1"/>
</dbReference>
<dbReference type="InterPro" id="IPR047202">
    <property type="entry name" value="Lipocalin_Blc-like_dom"/>
</dbReference>
<dbReference type="SUPFAM" id="SSF50814">
    <property type="entry name" value="Lipocalins"/>
    <property type="match status" value="1"/>
</dbReference>
<sequence length="173" mass="19801">MRYFVLLAFMLCHTAWAEFTPKTVSKVDLNRYMGKWYEVAKIPNTFQKSCVQDITANYTLLANNQVKGINSCRKANGQIFQMGIQGKVKDTSNAKLGFKITSSWLRFIPMLETDYWIVDLAEDYSHATVSTSDGKYLWILARQPQLAEPVYQQILQRVAKLGFATDKVVKNKS</sequence>
<keyword evidence="3" id="KW-0564">Palmitate</keyword>
<keyword evidence="2" id="KW-0998">Cell outer membrane</keyword>
<evidence type="ECO:0000313" key="5">
    <source>
        <dbReference type="EMBL" id="PTQ90352.1"/>
    </source>
</evidence>
<keyword evidence="2 3" id="KW-0449">Lipoprotein</keyword>
<proteinExistence type="inferred from homology"/>
<comment type="subcellular location">
    <subcellularLocation>
        <location evidence="2">Cell outer membrane</location>
    </subcellularLocation>
</comment>
<dbReference type="EMBL" id="QAON01000003">
    <property type="protein sequence ID" value="PTQ90352.1"/>
    <property type="molecule type" value="Genomic_DNA"/>
</dbReference>
<dbReference type="GO" id="GO:0009279">
    <property type="term" value="C:cell outer membrane"/>
    <property type="evidence" value="ECO:0007669"/>
    <property type="project" value="UniProtKB-SubCell"/>
</dbReference>
<name>A0A2T5J1N2_9GAMM</name>
<comment type="similarity">
    <text evidence="1 2">Belongs to the calycin superfamily. Lipocalin family.</text>
</comment>
<evidence type="ECO:0000259" key="4">
    <source>
        <dbReference type="Pfam" id="PF08212"/>
    </source>
</evidence>
<dbReference type="InterPro" id="IPR002446">
    <property type="entry name" value="Lipocalin_bac"/>
</dbReference>
<dbReference type="CDD" id="cd19438">
    <property type="entry name" value="lipocalin_Blc-like"/>
    <property type="match status" value="1"/>
</dbReference>
<comment type="caution">
    <text evidence="5">The sequence shown here is derived from an EMBL/GenBank/DDBJ whole genome shotgun (WGS) entry which is preliminary data.</text>
</comment>
<evidence type="ECO:0000256" key="1">
    <source>
        <dbReference type="ARBA" id="ARBA00006889"/>
    </source>
</evidence>
<keyword evidence="2" id="KW-0732">Signal</keyword>
<dbReference type="GO" id="GO:0006950">
    <property type="term" value="P:response to stress"/>
    <property type="evidence" value="ECO:0007669"/>
    <property type="project" value="UniProtKB-ARBA"/>
</dbReference>